<name>Q3L9U5_RHOE4</name>
<sequence>MTQTYRAAQVFPDPAERRLRAMLAALDDALAGIADAREELRGLYTGPRTYPEALELFLAAEADNQDITTHLAAAARDIRATLAILHSTTTTAVSNSSTSLHPHTHKVTAAADVRRTNKAHIERGHHR</sequence>
<feature type="compositionally biased region" description="Basic and acidic residues" evidence="1">
    <location>
        <begin position="112"/>
        <end position="127"/>
    </location>
</feature>
<organism evidence="2 3">
    <name type="scientific">Rhodococcus erythropolis (strain PR4 / NBRC 100887)</name>
    <dbReference type="NCBI Taxonomy" id="234621"/>
    <lineage>
        <taxon>Bacteria</taxon>
        <taxon>Bacillati</taxon>
        <taxon>Actinomycetota</taxon>
        <taxon>Actinomycetes</taxon>
        <taxon>Mycobacteriales</taxon>
        <taxon>Nocardiaceae</taxon>
        <taxon>Rhodococcus</taxon>
        <taxon>Rhodococcus erythropolis group</taxon>
    </lineage>
</organism>
<reference evidence="2 3" key="2">
    <citation type="journal article" date="2006" name="Environ. Microbiol.">
        <title>Sequence analysis of three plasmids harboured in Rhodococcus erythropolis strain PR4.</title>
        <authorList>
            <person name="Sekine M."/>
            <person name="Tanikawa S."/>
            <person name="Omata S."/>
            <person name="Saito M."/>
            <person name="Fujisawa T."/>
            <person name="Tsukatani N."/>
            <person name="Tajima T."/>
            <person name="Sekigawa T."/>
            <person name="Kosugi H."/>
            <person name="Matsuo Y."/>
            <person name="Nishiko R."/>
            <person name="Imamura K."/>
            <person name="Ito M."/>
            <person name="Narita H."/>
            <person name="Tago S."/>
            <person name="Fujita N."/>
            <person name="Harayama S."/>
        </authorList>
    </citation>
    <scope>NUCLEOTIDE SEQUENCE [LARGE SCALE GENOMIC DNA]</scope>
    <source>
        <strain evidence="3">PR4 / NBRC 100887</strain>
        <plasmid evidence="2 3">pREL1</plasmid>
    </source>
</reference>
<reference evidence="3" key="1">
    <citation type="submission" date="2005-03" db="EMBL/GenBank/DDBJ databases">
        <title>Comparison of the complete genome sequences of Rhodococcus erythropolis PR4 and Rhodococcus opacus B4.</title>
        <authorList>
            <person name="Takarada H."/>
            <person name="Sekine M."/>
            <person name="Hosoyama A."/>
            <person name="Yamada R."/>
            <person name="Fujisawa T."/>
            <person name="Omata S."/>
            <person name="Shimizu A."/>
            <person name="Tsukatani N."/>
            <person name="Tanikawa S."/>
            <person name="Fujita N."/>
            <person name="Harayama S."/>
        </authorList>
    </citation>
    <scope>NUCLEOTIDE SEQUENCE [LARGE SCALE GENOMIC DNA]</scope>
    <source>
        <strain evidence="3">PR4 / NBRC 100887</strain>
        <plasmid evidence="3">pREL1</plasmid>
    </source>
</reference>
<protein>
    <submittedName>
        <fullName evidence="2">Uncharacterized protein</fullName>
    </submittedName>
</protein>
<dbReference type="EMBL" id="AP008931">
    <property type="protein sequence ID" value="BAE46018.1"/>
    <property type="molecule type" value="Genomic_DNA"/>
</dbReference>
<dbReference type="GeneID" id="93806613"/>
<evidence type="ECO:0000313" key="2">
    <source>
        <dbReference type="EMBL" id="BAE46018.1"/>
    </source>
</evidence>
<feature type="region of interest" description="Disordered" evidence="1">
    <location>
        <begin position="93"/>
        <end position="127"/>
    </location>
</feature>
<evidence type="ECO:0000313" key="3">
    <source>
        <dbReference type="Proteomes" id="UP000002204"/>
    </source>
</evidence>
<dbReference type="PATRIC" id="fig|234621.6.peg.202"/>
<gene>
    <name evidence="2" type="ordered locus">RER_pREL1-00750</name>
</gene>
<dbReference type="HOGENOM" id="CLU_1968831_0_0_11"/>
<proteinExistence type="predicted"/>
<dbReference type="RefSeq" id="WP_003941821.1">
    <property type="nucleotide sequence ID" value="NC_007491.1"/>
</dbReference>
<dbReference type="Proteomes" id="UP000002204">
    <property type="component" value="Plasmid pREL1"/>
</dbReference>
<keyword evidence="2" id="KW-0614">Plasmid</keyword>
<geneLocation type="plasmid" evidence="2 3">
    <name>pREL1</name>
</geneLocation>
<dbReference type="AlphaFoldDB" id="Q3L9U5"/>
<dbReference type="KEGG" id="rer:RER_pREL1-00750"/>
<accession>Q3L9U5</accession>
<evidence type="ECO:0000256" key="1">
    <source>
        <dbReference type="SAM" id="MobiDB-lite"/>
    </source>
</evidence>